<feature type="region of interest" description="Disordered" evidence="1">
    <location>
        <begin position="1"/>
        <end position="116"/>
    </location>
</feature>
<dbReference type="AlphaFoldDB" id="A0A178ZJF7"/>
<feature type="compositionally biased region" description="Acidic residues" evidence="1">
    <location>
        <begin position="631"/>
        <end position="642"/>
    </location>
</feature>
<accession>A0A178ZJF7</accession>
<feature type="compositionally biased region" description="Low complexity" evidence="1">
    <location>
        <begin position="20"/>
        <end position="29"/>
    </location>
</feature>
<dbReference type="GeneID" id="30011077"/>
<evidence type="ECO:0000313" key="3">
    <source>
        <dbReference type="Proteomes" id="UP000078343"/>
    </source>
</evidence>
<protein>
    <submittedName>
        <fullName evidence="2">Uncharacterized protein</fullName>
    </submittedName>
</protein>
<evidence type="ECO:0000256" key="1">
    <source>
        <dbReference type="SAM" id="MobiDB-lite"/>
    </source>
</evidence>
<evidence type="ECO:0000313" key="2">
    <source>
        <dbReference type="EMBL" id="OAP59611.1"/>
    </source>
</evidence>
<feature type="compositionally biased region" description="Polar residues" evidence="1">
    <location>
        <begin position="94"/>
        <end position="105"/>
    </location>
</feature>
<name>A0A178ZJF7_9EURO</name>
<gene>
    <name evidence="2" type="ORF">AYL99_06909</name>
</gene>
<feature type="region of interest" description="Disordered" evidence="1">
    <location>
        <begin position="177"/>
        <end position="202"/>
    </location>
</feature>
<dbReference type="Proteomes" id="UP000078343">
    <property type="component" value="Unassembled WGS sequence"/>
</dbReference>
<dbReference type="STRING" id="1367422.A0A178ZJF7"/>
<reference evidence="2 3" key="1">
    <citation type="submission" date="2016-04" db="EMBL/GenBank/DDBJ databases">
        <title>Draft genome of Fonsecaea erecta CBS 125763.</title>
        <authorList>
            <person name="Weiss V.A."/>
            <person name="Vicente V.A."/>
            <person name="Raittz R.T."/>
            <person name="Moreno L.F."/>
            <person name="De Souza E.M."/>
            <person name="Pedrosa F.O."/>
            <person name="Steffens M.B."/>
            <person name="Faoro H."/>
            <person name="Tadra-Sfeir M.Z."/>
            <person name="Najafzadeh M.J."/>
            <person name="Felipe M.S."/>
            <person name="Teixeira M."/>
            <person name="Sun J."/>
            <person name="Xi L."/>
            <person name="Gomes R."/>
            <person name="De Azevedo C.M."/>
            <person name="Salgado C.G."/>
            <person name="Da Silva M.B."/>
            <person name="Nascimento M.F."/>
            <person name="Queiroz-Telles F."/>
            <person name="Attili D.S."/>
            <person name="Gorbushina A."/>
        </authorList>
    </citation>
    <scope>NUCLEOTIDE SEQUENCE [LARGE SCALE GENOMIC DNA]</scope>
    <source>
        <strain evidence="2 3">CBS 125763</strain>
    </source>
</reference>
<feature type="region of interest" description="Disordered" evidence="1">
    <location>
        <begin position="631"/>
        <end position="655"/>
    </location>
</feature>
<dbReference type="OrthoDB" id="5365129at2759"/>
<feature type="compositionally biased region" description="Low complexity" evidence="1">
    <location>
        <begin position="51"/>
        <end position="65"/>
    </location>
</feature>
<proteinExistence type="predicted"/>
<sequence>MTGDYWPPGRPRGGVRELSADSSLSSTSTNPEFMSNAKGKQTAHDWYLDESVSSTGGTAGSFSSGEVSGPISKGWSTEAADGSGSELFPGSFSEARTPSQISSNGGTVGSERGPLTDSEEWLASEHSTGTVVHHTPPNGPASMEAIDGSAEWLDDTERMMTGSEEIEGEVIYGGDPLRPSGESTGSVVHHPPPAAAPQTGPKKFRNWQDLWTVDDILSFPEEARFHVLRGAEKPAAIPYRPTPGPVEPNVKSYNGFGKAVRAYIKKEGIFTGEEVCMLFGRKPGQLTGAEFLAKIGKPVRASKGAKLNAMSGEEFAKLSGRELQKLTPTFSKGELKTNAVLSTITAGVLAGYGWGVGRGVTLEAEQREKYKNVHKRAESDSASPAMARPHMAQTTLVVTQGLTWTYTDPLPALGIYTSNDTTSSMFDGDYITVPMSTGAEYALTFPPEVQRIHLTNVSPRPICVAGVNLTTTDSNWVSLSGNLGAHFGFEHYETGHQVMNGSTSCTWIDHSTEGIGISGLTFELVLTSDDVPRGENDTVPLLWLSNETSPEDVASSQEPFDFSEHLVKSQLTKSSARRLCENADTEGPHFVSLNEKLYCDMETREVYPTCGAKAESGVCFDMNEDKLVEAEDITEESEDKGEDEGVRGSFTKRRVERARRAKVVKSFKHVHVWN</sequence>
<dbReference type="EMBL" id="LVYI01000005">
    <property type="protein sequence ID" value="OAP59611.1"/>
    <property type="molecule type" value="Genomic_DNA"/>
</dbReference>
<keyword evidence="3" id="KW-1185">Reference proteome</keyword>
<organism evidence="2 3">
    <name type="scientific">Fonsecaea erecta</name>
    <dbReference type="NCBI Taxonomy" id="1367422"/>
    <lineage>
        <taxon>Eukaryota</taxon>
        <taxon>Fungi</taxon>
        <taxon>Dikarya</taxon>
        <taxon>Ascomycota</taxon>
        <taxon>Pezizomycotina</taxon>
        <taxon>Eurotiomycetes</taxon>
        <taxon>Chaetothyriomycetidae</taxon>
        <taxon>Chaetothyriales</taxon>
        <taxon>Herpotrichiellaceae</taxon>
        <taxon>Fonsecaea</taxon>
    </lineage>
</organism>
<dbReference type="RefSeq" id="XP_018692978.1">
    <property type="nucleotide sequence ID" value="XM_018838418.1"/>
</dbReference>
<comment type="caution">
    <text evidence="2">The sequence shown here is derived from an EMBL/GenBank/DDBJ whole genome shotgun (WGS) entry which is preliminary data.</text>
</comment>